<dbReference type="Proteomes" id="UP000193498">
    <property type="component" value="Unassembled WGS sequence"/>
</dbReference>
<dbReference type="OrthoDB" id="10263751at2759"/>
<evidence type="ECO:0000256" key="1">
    <source>
        <dbReference type="SAM" id="Phobius"/>
    </source>
</evidence>
<feature type="transmembrane region" description="Helical" evidence="1">
    <location>
        <begin position="62"/>
        <end position="87"/>
    </location>
</feature>
<dbReference type="InParanoid" id="A0A1Y1Y0U6"/>
<evidence type="ECO:0000313" key="3">
    <source>
        <dbReference type="Proteomes" id="UP000193498"/>
    </source>
</evidence>
<keyword evidence="1" id="KW-0472">Membrane</keyword>
<organism evidence="2 3">
    <name type="scientific">Basidiobolus meristosporus CBS 931.73</name>
    <dbReference type="NCBI Taxonomy" id="1314790"/>
    <lineage>
        <taxon>Eukaryota</taxon>
        <taxon>Fungi</taxon>
        <taxon>Fungi incertae sedis</taxon>
        <taxon>Zoopagomycota</taxon>
        <taxon>Entomophthoromycotina</taxon>
        <taxon>Basidiobolomycetes</taxon>
        <taxon>Basidiobolales</taxon>
        <taxon>Basidiobolaceae</taxon>
        <taxon>Basidiobolus</taxon>
    </lineage>
</organism>
<dbReference type="PANTHER" id="PTHR42032:SF1">
    <property type="entry name" value="YALI0E30679P"/>
    <property type="match status" value="1"/>
</dbReference>
<name>A0A1Y1Y0U6_9FUNG</name>
<comment type="caution">
    <text evidence="2">The sequence shown here is derived from an EMBL/GenBank/DDBJ whole genome shotgun (WGS) entry which is preliminary data.</text>
</comment>
<keyword evidence="3" id="KW-1185">Reference proteome</keyword>
<keyword evidence="1" id="KW-0812">Transmembrane</keyword>
<feature type="transmembrane region" description="Helical" evidence="1">
    <location>
        <begin position="33"/>
        <end position="50"/>
    </location>
</feature>
<keyword evidence="1" id="KW-1133">Transmembrane helix</keyword>
<dbReference type="STRING" id="1314790.A0A1Y1Y0U6"/>
<proteinExistence type="predicted"/>
<protein>
    <submittedName>
        <fullName evidence="2">Uncharacterized protein</fullName>
    </submittedName>
</protein>
<accession>A0A1Y1Y0U6</accession>
<dbReference type="EMBL" id="MCFE01000314">
    <property type="protein sequence ID" value="ORX91620.1"/>
    <property type="molecule type" value="Genomic_DNA"/>
</dbReference>
<evidence type="ECO:0000313" key="2">
    <source>
        <dbReference type="EMBL" id="ORX91620.1"/>
    </source>
</evidence>
<gene>
    <name evidence="2" type="ORF">K493DRAFT_409246</name>
</gene>
<reference evidence="2 3" key="1">
    <citation type="submission" date="2016-07" db="EMBL/GenBank/DDBJ databases">
        <title>Pervasive Adenine N6-methylation of Active Genes in Fungi.</title>
        <authorList>
            <consortium name="DOE Joint Genome Institute"/>
            <person name="Mondo S.J."/>
            <person name="Dannebaum R.O."/>
            <person name="Kuo R.C."/>
            <person name="Labutti K."/>
            <person name="Haridas S."/>
            <person name="Kuo A."/>
            <person name="Salamov A."/>
            <person name="Ahrendt S.R."/>
            <person name="Lipzen A."/>
            <person name="Sullivan W."/>
            <person name="Andreopoulos W.B."/>
            <person name="Clum A."/>
            <person name="Lindquist E."/>
            <person name="Daum C."/>
            <person name="Ramamoorthy G.K."/>
            <person name="Gryganskyi A."/>
            <person name="Culley D."/>
            <person name="Magnuson J.K."/>
            <person name="James T.Y."/>
            <person name="O'Malley M.A."/>
            <person name="Stajich J.E."/>
            <person name="Spatafora J.W."/>
            <person name="Visel A."/>
            <person name="Grigoriev I.V."/>
        </authorList>
    </citation>
    <scope>NUCLEOTIDE SEQUENCE [LARGE SCALE GENOMIC DNA]</scope>
    <source>
        <strain evidence="2 3">CBS 931.73</strain>
    </source>
</reference>
<sequence>MVSLAGVAMQPGNATQETLRIEAEKKLRRQEKLAFSIVVISPILGGYLLLMSRNYLSQFDKYFSQLNITIFILAAGIKPITFLAGLLKKRALMLQEEIHYPVGEIEGLRRRVGLLENELNQLRKAYATKLEVGQIRDRVEPTLLQISTVLQRYDRREQKIRARCEEKLSRLERKLNEFEFDDISNQIVNPVQRPPPTLLGILSTTNVVQQ</sequence>
<dbReference type="AlphaFoldDB" id="A0A1Y1Y0U6"/>
<dbReference type="PANTHER" id="PTHR42032">
    <property type="entry name" value="YALI0E30679P"/>
    <property type="match status" value="1"/>
</dbReference>